<dbReference type="Proteomes" id="UP000318405">
    <property type="component" value="Unassembled WGS sequence"/>
</dbReference>
<dbReference type="InterPro" id="IPR017938">
    <property type="entry name" value="Riboflavin_synthase-like_b-brl"/>
</dbReference>
<evidence type="ECO:0000256" key="3">
    <source>
        <dbReference type="ARBA" id="ARBA00022723"/>
    </source>
</evidence>
<evidence type="ECO:0000313" key="10">
    <source>
        <dbReference type="Proteomes" id="UP000318405"/>
    </source>
</evidence>
<dbReference type="GO" id="GO:0051537">
    <property type="term" value="F:2 iron, 2 sulfur cluster binding"/>
    <property type="evidence" value="ECO:0007669"/>
    <property type="project" value="UniProtKB-KW"/>
</dbReference>
<protein>
    <submittedName>
        <fullName evidence="9">Oxidoreductase</fullName>
    </submittedName>
</protein>
<dbReference type="InterPro" id="IPR001041">
    <property type="entry name" value="2Fe-2S_ferredoxin-type"/>
</dbReference>
<comment type="caution">
    <text evidence="9">The sequence shown here is derived from an EMBL/GenBank/DDBJ whole genome shotgun (WGS) entry which is preliminary data.</text>
</comment>
<dbReference type="InterPro" id="IPR006058">
    <property type="entry name" value="2Fe2S_fd_BS"/>
</dbReference>
<dbReference type="PROSITE" id="PS00197">
    <property type="entry name" value="2FE2S_FER_1"/>
    <property type="match status" value="1"/>
</dbReference>
<gene>
    <name evidence="9" type="ORF">FOZ76_22530</name>
</gene>
<dbReference type="OrthoDB" id="544091at2"/>
<keyword evidence="4" id="KW-0560">Oxidoreductase</keyword>
<dbReference type="InterPro" id="IPR039261">
    <property type="entry name" value="FNR_nucleotide-bd"/>
</dbReference>
<organism evidence="9 10">
    <name type="scientific">Verticiella sediminum</name>
    <dbReference type="NCBI Taxonomy" id="1247510"/>
    <lineage>
        <taxon>Bacteria</taxon>
        <taxon>Pseudomonadati</taxon>
        <taxon>Pseudomonadota</taxon>
        <taxon>Betaproteobacteria</taxon>
        <taxon>Burkholderiales</taxon>
        <taxon>Alcaligenaceae</taxon>
        <taxon>Verticiella</taxon>
    </lineage>
</organism>
<evidence type="ECO:0000256" key="1">
    <source>
        <dbReference type="ARBA" id="ARBA00022630"/>
    </source>
</evidence>
<dbReference type="InterPro" id="IPR017927">
    <property type="entry name" value="FAD-bd_FR_type"/>
</dbReference>
<keyword evidence="10" id="KW-1185">Reference proteome</keyword>
<evidence type="ECO:0000256" key="5">
    <source>
        <dbReference type="ARBA" id="ARBA00023004"/>
    </source>
</evidence>
<sequence length="318" mass="34235">MTIPETLSLRLSAIRYAADGINLYEFRTLDGARLPGFEPGAHVDLHLPNGMVRQYSLAEGHGDGRAYVVGVKLDPDSRGGSKYMHEQLKVGTVMPVGLPRNHFPLEAGAGRSVFVAGGIGITPIHCMIRALAGAGQPWELHYAVRRRAEAAFLAELADAPGGRLVLHVDEECDGAFLDVARVVADAGRDAHLYCCGPGPMLEAFVRATQGLPAEHVHYEYFSADVVPDKTGGFTVELARTQRAVYVPQGKTIAEALRDEGVDIMVSCEQGVCGACETRVLEGDIEHRDLILTEQEKAAGKLMMICVSSCSGDRLVLDL</sequence>
<dbReference type="AlphaFoldDB" id="A0A556ACG8"/>
<dbReference type="PRINTS" id="PR00409">
    <property type="entry name" value="PHDIOXRDTASE"/>
</dbReference>
<evidence type="ECO:0000259" key="7">
    <source>
        <dbReference type="PROSITE" id="PS51085"/>
    </source>
</evidence>
<dbReference type="Gene3D" id="3.10.20.30">
    <property type="match status" value="1"/>
</dbReference>
<dbReference type="CDD" id="cd06185">
    <property type="entry name" value="PDR_like"/>
    <property type="match status" value="1"/>
</dbReference>
<keyword evidence="6" id="KW-0411">Iron-sulfur</keyword>
<dbReference type="RefSeq" id="WP_143950503.1">
    <property type="nucleotide sequence ID" value="NZ_BAABMB010000003.1"/>
</dbReference>
<dbReference type="SUPFAM" id="SSF52343">
    <property type="entry name" value="Ferredoxin reductase-like, C-terminal NADP-linked domain"/>
    <property type="match status" value="1"/>
</dbReference>
<dbReference type="Pfam" id="PF00111">
    <property type="entry name" value="Fer2"/>
    <property type="match status" value="1"/>
</dbReference>
<dbReference type="InterPro" id="IPR050415">
    <property type="entry name" value="MRET"/>
</dbReference>
<dbReference type="GO" id="GO:0046872">
    <property type="term" value="F:metal ion binding"/>
    <property type="evidence" value="ECO:0007669"/>
    <property type="project" value="UniProtKB-KW"/>
</dbReference>
<dbReference type="InterPro" id="IPR012675">
    <property type="entry name" value="Beta-grasp_dom_sf"/>
</dbReference>
<keyword evidence="3" id="KW-0479">Metal-binding</keyword>
<keyword evidence="5" id="KW-0408">Iron</keyword>
<name>A0A556ACG8_9BURK</name>
<evidence type="ECO:0000256" key="2">
    <source>
        <dbReference type="ARBA" id="ARBA00022714"/>
    </source>
</evidence>
<evidence type="ECO:0000313" key="9">
    <source>
        <dbReference type="EMBL" id="TSH90586.1"/>
    </source>
</evidence>
<evidence type="ECO:0000256" key="4">
    <source>
        <dbReference type="ARBA" id="ARBA00023002"/>
    </source>
</evidence>
<evidence type="ECO:0000259" key="8">
    <source>
        <dbReference type="PROSITE" id="PS51384"/>
    </source>
</evidence>
<dbReference type="PANTHER" id="PTHR47354">
    <property type="entry name" value="NADH OXIDOREDUCTASE HCR"/>
    <property type="match status" value="1"/>
</dbReference>
<dbReference type="InterPro" id="IPR036010">
    <property type="entry name" value="2Fe-2S_ferredoxin-like_sf"/>
</dbReference>
<evidence type="ECO:0000256" key="6">
    <source>
        <dbReference type="ARBA" id="ARBA00023014"/>
    </source>
</evidence>
<dbReference type="GO" id="GO:0016491">
    <property type="term" value="F:oxidoreductase activity"/>
    <property type="evidence" value="ECO:0007669"/>
    <property type="project" value="UniProtKB-KW"/>
</dbReference>
<dbReference type="PROSITE" id="PS51085">
    <property type="entry name" value="2FE2S_FER_2"/>
    <property type="match status" value="1"/>
</dbReference>
<dbReference type="Gene3D" id="3.40.50.80">
    <property type="entry name" value="Nucleotide-binding domain of ferredoxin-NADP reductase (FNR) module"/>
    <property type="match status" value="1"/>
</dbReference>
<keyword evidence="1" id="KW-0285">Flavoprotein</keyword>
<keyword evidence="2" id="KW-0001">2Fe-2S</keyword>
<dbReference type="PROSITE" id="PS51384">
    <property type="entry name" value="FAD_FR"/>
    <property type="match status" value="1"/>
</dbReference>
<accession>A0A556ACG8</accession>
<dbReference type="EMBL" id="VLTJ01000039">
    <property type="protein sequence ID" value="TSH90586.1"/>
    <property type="molecule type" value="Genomic_DNA"/>
</dbReference>
<dbReference type="CDD" id="cd00207">
    <property type="entry name" value="fer2"/>
    <property type="match status" value="1"/>
</dbReference>
<dbReference type="SUPFAM" id="SSF63380">
    <property type="entry name" value="Riboflavin synthase domain-like"/>
    <property type="match status" value="1"/>
</dbReference>
<proteinExistence type="predicted"/>
<reference evidence="9 10" key="1">
    <citation type="submission" date="2019-07" db="EMBL/GenBank/DDBJ databases">
        <title>Qingshengfaniella alkalisoli gen. nov., sp. nov., isolated from saline soil.</title>
        <authorList>
            <person name="Xu L."/>
            <person name="Huang X.-X."/>
            <person name="Sun J.-Q."/>
        </authorList>
    </citation>
    <scope>NUCLEOTIDE SEQUENCE [LARGE SCALE GENOMIC DNA]</scope>
    <source>
        <strain evidence="9 10">DSM 27279</strain>
    </source>
</reference>
<feature type="domain" description="2Fe-2S ferredoxin-type" evidence="7">
    <location>
        <begin position="233"/>
        <end position="318"/>
    </location>
</feature>
<dbReference type="Gene3D" id="2.40.30.10">
    <property type="entry name" value="Translation factors"/>
    <property type="match status" value="1"/>
</dbReference>
<dbReference type="SUPFAM" id="SSF54292">
    <property type="entry name" value="2Fe-2S ferredoxin-like"/>
    <property type="match status" value="1"/>
</dbReference>
<feature type="domain" description="FAD-binding FR-type" evidence="8">
    <location>
        <begin position="4"/>
        <end position="106"/>
    </location>
</feature>
<dbReference type="PANTHER" id="PTHR47354:SF1">
    <property type="entry name" value="CARNITINE MONOOXYGENASE REDUCTASE SUBUNIT"/>
    <property type="match status" value="1"/>
</dbReference>